<accession>A0ACC3NXA7</accession>
<keyword evidence="2" id="KW-1185">Reference proteome</keyword>
<evidence type="ECO:0000313" key="1">
    <source>
        <dbReference type="EMBL" id="KAK3724729.1"/>
    </source>
</evidence>
<dbReference type="EMBL" id="JAUTXU010000004">
    <property type="protein sequence ID" value="KAK3724729.1"/>
    <property type="molecule type" value="Genomic_DNA"/>
</dbReference>
<name>A0ACC3NXA7_9PEZI</name>
<sequence length="711" mass="80087">MSCQRQIGTTDCGYFATQNLIDYMRRKEVRPGLKGDYLRHAYTNRLHDSFRSRQNATASPTPRLIEDGAEYPSFGLDLRFPGVITASERQGKQLQRELESILPPELVIDKIAVITGILFKAGDDGMSLSDLEDAVRNLYSSFDVKLHIYKDSFRRLVAETPTIRRADWGSTKQAHLKPDTILKLTQTRANAFRGSEVMRFYFGTKEALHAQEKVPSDDILELNDLAIWLGRTSYPRADKPTAFREQAISRTKQLWLECFDRANDRLTIESADEIEDMEEREEVVDQQGHKRVYGTELLVNSSSCVDFLSGWAPRNSGPSNPHLQVFRRVEGMLDRLNALQQKNPNRPKPIVTFVGVKLDGLSTSSDAWTSIHRRWAHVDVRLTILADLLRKTGHMNRQKALVAGLHPLFNVRKTSGSMSQPPRHIAAAHLQVDNLVQLMRCTESEDRAFWDARLRKHATFLAASRAITDRKANTGFKGAPDLDLAEAQRNWVVAGLLLEIGGSQRTLTDMSATHDYDIEDPDAYQQNELRRRCDGCGEENTARFWHRAEPQDTSLAVICEDCYDQLREVNEYQADADRTGRQNIPVDVDGDERCPVAASGEQDELIIREGAAEDAEAGGAQGDSGSPAKDTGEAEGGDGEGAGLWKSQPKTSCDRCRQKNREADAKERDDAKMENRKPKRAIKARKCDKRRPCKPCVKHDETELCVYQACD</sequence>
<organism evidence="1 2">
    <name type="scientific">Vermiconidia calcicola</name>
    <dbReference type="NCBI Taxonomy" id="1690605"/>
    <lineage>
        <taxon>Eukaryota</taxon>
        <taxon>Fungi</taxon>
        <taxon>Dikarya</taxon>
        <taxon>Ascomycota</taxon>
        <taxon>Pezizomycotina</taxon>
        <taxon>Dothideomycetes</taxon>
        <taxon>Dothideomycetidae</taxon>
        <taxon>Mycosphaerellales</taxon>
        <taxon>Extremaceae</taxon>
        <taxon>Vermiconidia</taxon>
    </lineage>
</organism>
<dbReference type="Proteomes" id="UP001281147">
    <property type="component" value="Unassembled WGS sequence"/>
</dbReference>
<protein>
    <submittedName>
        <fullName evidence="1">Uncharacterized protein</fullName>
    </submittedName>
</protein>
<reference evidence="1" key="1">
    <citation type="submission" date="2023-07" db="EMBL/GenBank/DDBJ databases">
        <title>Black Yeasts Isolated from many extreme environments.</title>
        <authorList>
            <person name="Coleine C."/>
            <person name="Stajich J.E."/>
            <person name="Selbmann L."/>
        </authorList>
    </citation>
    <scope>NUCLEOTIDE SEQUENCE</scope>
    <source>
        <strain evidence="1">CCFEE 5714</strain>
    </source>
</reference>
<proteinExistence type="predicted"/>
<gene>
    <name evidence="1" type="ORF">LTR37_000777</name>
</gene>
<evidence type="ECO:0000313" key="2">
    <source>
        <dbReference type="Proteomes" id="UP001281147"/>
    </source>
</evidence>
<comment type="caution">
    <text evidence="1">The sequence shown here is derived from an EMBL/GenBank/DDBJ whole genome shotgun (WGS) entry which is preliminary data.</text>
</comment>